<dbReference type="SUPFAM" id="SSF117281">
    <property type="entry name" value="Kelch motif"/>
    <property type="match status" value="2"/>
</dbReference>
<evidence type="ECO:0008006" key="5">
    <source>
        <dbReference type="Google" id="ProtNLM"/>
    </source>
</evidence>
<organism evidence="3 4">
    <name type="scientific">Emticicia agri</name>
    <dbReference type="NCBI Taxonomy" id="2492393"/>
    <lineage>
        <taxon>Bacteria</taxon>
        <taxon>Pseudomonadati</taxon>
        <taxon>Bacteroidota</taxon>
        <taxon>Cytophagia</taxon>
        <taxon>Cytophagales</taxon>
        <taxon>Leadbetterellaceae</taxon>
        <taxon>Emticicia</taxon>
    </lineage>
</organism>
<keyword evidence="4" id="KW-1185">Reference proteome</keyword>
<dbReference type="PANTHER" id="PTHR24412:SF489">
    <property type="entry name" value="RING FINGER DOMAIN AND KELCH REPEAT-CONTAINING PROTEIN DDB_G0271372"/>
    <property type="match status" value="1"/>
</dbReference>
<evidence type="ECO:0000256" key="2">
    <source>
        <dbReference type="ARBA" id="ARBA00022737"/>
    </source>
</evidence>
<name>A0A4Q5LXG0_9BACT</name>
<proteinExistence type="predicted"/>
<accession>A0A4Q5LXG0</accession>
<evidence type="ECO:0000313" key="4">
    <source>
        <dbReference type="Proteomes" id="UP000293162"/>
    </source>
</evidence>
<evidence type="ECO:0000313" key="3">
    <source>
        <dbReference type="EMBL" id="RYU94237.1"/>
    </source>
</evidence>
<protein>
    <recommendedName>
        <fullName evidence="5">Galactose oxidase</fullName>
    </recommendedName>
</protein>
<keyword evidence="1" id="KW-0880">Kelch repeat</keyword>
<comment type="caution">
    <text evidence="3">The sequence shown here is derived from an EMBL/GenBank/DDBJ whole genome shotgun (WGS) entry which is preliminary data.</text>
</comment>
<keyword evidence="2" id="KW-0677">Repeat</keyword>
<dbReference type="InterPro" id="IPR015915">
    <property type="entry name" value="Kelch-typ_b-propeller"/>
</dbReference>
<dbReference type="OrthoDB" id="103335at2"/>
<sequence>MAKFKTQFVMKRIILFSLILFSLVGKQHLYAQSGTITTEGVYVPQLTTAERNAIATPANGQMIYNTDDNCFNVYQNGTWGKLIGFDVLVPDFWIQKSNVGGSGRSRAVGFSIGNKGYIGTGTTGQNFTKDFWEYDPTTFVWTQKADFGGSARQEAVGFSIANKGYIGTGNEGILNANFVNRKDLWEYDPSTNSWTEKASLPGNTVRNGAVGFSIGTKGYIGLGSLDKNTYLNDLWEYDPAADTWTQRAVFPAQFRANAVGLAIGTKGYVGMGVLPNGFSMVADFWEFNPVSNTWVQKAYYPGNAYADAVGFSIGNKGYVGTGYSFNSEKRNSFWEYEPMADTWTQMANFGGTPRNGATGFSINGIGYIGTGFDGVLRNDFWAFDPNTIFKGITTQGNVFNGPNQLVQLDGSGNIAGNLTLTGDVSVSGKLNPENFIAPTLLNSWVNYSTPTYEAAGYAKDKESRVKLKGTIKNGTAASGTTLFNLPVGYRPTEILMFAVTNSATALGRVDVYPNGDVKIMSGGNTLLSLDAIAFKVN</sequence>
<dbReference type="Gene3D" id="2.120.10.80">
    <property type="entry name" value="Kelch-type beta propeller"/>
    <property type="match status" value="2"/>
</dbReference>
<evidence type="ECO:0000256" key="1">
    <source>
        <dbReference type="ARBA" id="ARBA00022441"/>
    </source>
</evidence>
<dbReference type="Proteomes" id="UP000293162">
    <property type="component" value="Unassembled WGS sequence"/>
</dbReference>
<reference evidence="3 4" key="1">
    <citation type="submission" date="2019-02" db="EMBL/GenBank/DDBJ databases">
        <title>Bacterial novel species Emticicia sp. 17J42-9 isolated from soil.</title>
        <authorList>
            <person name="Jung H.-Y."/>
        </authorList>
    </citation>
    <scope>NUCLEOTIDE SEQUENCE [LARGE SCALE GENOMIC DNA]</scope>
    <source>
        <strain evidence="3 4">17J42-9</strain>
    </source>
</reference>
<dbReference type="EMBL" id="SEWF01000029">
    <property type="protein sequence ID" value="RYU94237.1"/>
    <property type="molecule type" value="Genomic_DNA"/>
</dbReference>
<dbReference type="PANTHER" id="PTHR24412">
    <property type="entry name" value="KELCH PROTEIN"/>
    <property type="match status" value="1"/>
</dbReference>
<dbReference type="AlphaFoldDB" id="A0A4Q5LXG0"/>
<gene>
    <name evidence="3" type="ORF">EWM59_18235</name>
</gene>